<keyword evidence="2" id="KW-0812">Transmembrane</keyword>
<gene>
    <name evidence="3" type="ORF">COU81_02145</name>
</gene>
<sequence length="323" mass="35214">MEKILISQIKSLKKIQPSKEWLGSFRNELISGIKTESHVGFRGAMEWFFIEKKVAPVLFGVMLFVLGGPLIVSKIAQNSLHGDLLYPVKLATEQFKIKLAMDKADKASLEVEAFNQRVQELNLALINPNLIKTDEVSQAVIEAQKQLISVKTRLSGLDGSIVHSQKGLEVVKTITNNTADAQKTLASSLDGQNNLDPKIIEQINDIVASAEKTEVKGLEYLVKNTDKNDTQDITSKLGDKIDKASQDVKKVEDTVTGSVDKGSINAVLIQTTEAKKGLTEAKESLENGDLNTALDKIKVSQEITKSASVIVSTASSTAQIDKK</sequence>
<keyword evidence="1" id="KW-0175">Coiled coil</keyword>
<dbReference type="AlphaFoldDB" id="A0A2M8KE40"/>
<comment type="caution">
    <text evidence="3">The sequence shown here is derived from an EMBL/GenBank/DDBJ whole genome shotgun (WGS) entry which is preliminary data.</text>
</comment>
<reference evidence="4" key="1">
    <citation type="submission" date="2017-09" db="EMBL/GenBank/DDBJ databases">
        <title>Depth-based differentiation of microbial function through sediment-hosted aquifers and enrichment of novel symbionts in the deep terrestrial subsurface.</title>
        <authorList>
            <person name="Probst A.J."/>
            <person name="Ladd B."/>
            <person name="Jarett J.K."/>
            <person name="Geller-Mcgrath D.E."/>
            <person name="Sieber C.M.K."/>
            <person name="Emerson J.B."/>
            <person name="Anantharaman K."/>
            <person name="Thomas B.C."/>
            <person name="Malmstrom R."/>
            <person name="Stieglmeier M."/>
            <person name="Klingl A."/>
            <person name="Woyke T."/>
            <person name="Ryan C.M."/>
            <person name="Banfield J.F."/>
        </authorList>
    </citation>
    <scope>NUCLEOTIDE SEQUENCE [LARGE SCALE GENOMIC DNA]</scope>
</reference>
<evidence type="ECO:0008006" key="5">
    <source>
        <dbReference type="Google" id="ProtNLM"/>
    </source>
</evidence>
<feature type="transmembrane region" description="Helical" evidence="2">
    <location>
        <begin position="54"/>
        <end position="72"/>
    </location>
</feature>
<feature type="coiled-coil region" evidence="1">
    <location>
        <begin position="97"/>
        <end position="124"/>
    </location>
</feature>
<organism evidence="3 4">
    <name type="scientific">Candidatus Portnoybacteria bacterium CG10_big_fil_rev_8_21_14_0_10_36_7</name>
    <dbReference type="NCBI Taxonomy" id="1974812"/>
    <lineage>
        <taxon>Bacteria</taxon>
        <taxon>Candidatus Portnoyibacteriota</taxon>
    </lineage>
</organism>
<protein>
    <recommendedName>
        <fullName evidence="5">DUF5667 domain-containing protein</fullName>
    </recommendedName>
</protein>
<evidence type="ECO:0000256" key="2">
    <source>
        <dbReference type="SAM" id="Phobius"/>
    </source>
</evidence>
<evidence type="ECO:0000313" key="4">
    <source>
        <dbReference type="Proteomes" id="UP000231450"/>
    </source>
</evidence>
<evidence type="ECO:0000256" key="1">
    <source>
        <dbReference type="SAM" id="Coils"/>
    </source>
</evidence>
<name>A0A2M8KE40_9BACT</name>
<dbReference type="Proteomes" id="UP000231450">
    <property type="component" value="Unassembled WGS sequence"/>
</dbReference>
<keyword evidence="2" id="KW-0472">Membrane</keyword>
<accession>A0A2M8KE40</accession>
<keyword evidence="2" id="KW-1133">Transmembrane helix</keyword>
<proteinExistence type="predicted"/>
<dbReference type="EMBL" id="PFDW01000046">
    <property type="protein sequence ID" value="PJE58188.1"/>
    <property type="molecule type" value="Genomic_DNA"/>
</dbReference>
<evidence type="ECO:0000313" key="3">
    <source>
        <dbReference type="EMBL" id="PJE58188.1"/>
    </source>
</evidence>